<dbReference type="EMBL" id="AUWU02000004">
    <property type="protein sequence ID" value="KAH0574596.1"/>
    <property type="molecule type" value="Genomic_DNA"/>
</dbReference>
<comment type="caution">
    <text evidence="1">The sequence shown here is derived from an EMBL/GenBank/DDBJ whole genome shotgun (WGS) entry which is preliminary data.</text>
</comment>
<dbReference type="KEGG" id="ssao:94298577"/>
<organism evidence="1 2">
    <name type="scientific">Spironucleus salmonicida</name>
    <dbReference type="NCBI Taxonomy" id="348837"/>
    <lineage>
        <taxon>Eukaryota</taxon>
        <taxon>Metamonada</taxon>
        <taxon>Diplomonadida</taxon>
        <taxon>Hexamitidae</taxon>
        <taxon>Hexamitinae</taxon>
        <taxon>Spironucleus</taxon>
    </lineage>
</organism>
<gene>
    <name evidence="1" type="ORF">SS50377_24554</name>
</gene>
<reference evidence="1 2" key="1">
    <citation type="journal article" date="2014" name="PLoS Genet.">
        <title>The Genome of Spironucleus salmonicida Highlights a Fish Pathogen Adapted to Fluctuating Environments.</title>
        <authorList>
            <person name="Xu F."/>
            <person name="Jerlstrom-Hultqvist J."/>
            <person name="Einarsson E."/>
            <person name="Astvaldsson A."/>
            <person name="Svard S.G."/>
            <person name="Andersson J.O."/>
        </authorList>
    </citation>
    <scope>NUCLEOTIDE SEQUENCE [LARGE SCALE GENOMIC DNA]</scope>
    <source>
        <strain evidence="1 2">ATCC 50377</strain>
    </source>
</reference>
<dbReference type="GeneID" id="94298577"/>
<accession>A0A9P8RZD9</accession>
<name>A0A9P8RZD9_9EUKA</name>
<dbReference type="RefSeq" id="XP_067765369.1">
    <property type="nucleotide sequence ID" value="XM_067908395.1"/>
</dbReference>
<evidence type="ECO:0000313" key="1">
    <source>
        <dbReference type="EMBL" id="KAH0574596.1"/>
    </source>
</evidence>
<dbReference type="AlphaFoldDB" id="A0A9P8RZD9"/>
<sequence>MIPRIPIVTRCNKYHLLLISLLFSKTHPSESSLPFKTHPSLCFCLKQHTE</sequence>
<evidence type="ECO:0000313" key="2">
    <source>
        <dbReference type="Proteomes" id="UP000018208"/>
    </source>
</evidence>
<keyword evidence="2" id="KW-1185">Reference proteome</keyword>
<dbReference type="Proteomes" id="UP000018208">
    <property type="component" value="Unassembled WGS sequence"/>
</dbReference>
<protein>
    <submittedName>
        <fullName evidence="1">Uncharacterized protein</fullName>
    </submittedName>
</protein>
<proteinExistence type="predicted"/>